<gene>
    <name evidence="2" type="ORF">BVC80_1715g53</name>
</gene>
<feature type="compositionally biased region" description="Polar residues" evidence="1">
    <location>
        <begin position="31"/>
        <end position="56"/>
    </location>
</feature>
<evidence type="ECO:0000313" key="2">
    <source>
        <dbReference type="EMBL" id="OVA04535.1"/>
    </source>
</evidence>
<dbReference type="PANTHER" id="PTHR36005">
    <property type="entry name" value="DNA LIGASE-LIKE PROTEIN"/>
    <property type="match status" value="1"/>
</dbReference>
<feature type="compositionally biased region" description="Polar residues" evidence="1">
    <location>
        <begin position="249"/>
        <end position="260"/>
    </location>
</feature>
<dbReference type="AlphaFoldDB" id="A0A200Q270"/>
<keyword evidence="3" id="KW-1185">Reference proteome</keyword>
<feature type="compositionally biased region" description="Basic and acidic residues" evidence="1">
    <location>
        <begin position="174"/>
        <end position="200"/>
    </location>
</feature>
<evidence type="ECO:0000313" key="3">
    <source>
        <dbReference type="Proteomes" id="UP000195402"/>
    </source>
</evidence>
<sequence length="794" mass="89355">MESDDDYQIFSSPEEPSSPIHQTKLKRLKKSVSSGSVFPQPVDQSPSEQIYSSTQDTDYESSKTLDIRDSVDPFQPVSGSEGLDDGGDSANLEEGFLADRDSLEDERTVDVDEEEHFGDLDAVTEEFVVKRDDLINELRAESVQLKTEKRSERKRRSSEGGVEDKKNKKKREKKVADDDGKPEAPARTKRRLEKERKIHLEQLHAESQRLLRESRDAEFKPVPLVQKPISSILEKIRQRKLEVAKKARSLNSYGDSTDSFGDNVLDHSPKHARSDEEGEEKHPEEDRDVPLVYKERNNLDAANVHTSSDPASPSCQHENILADTALDEESKNASQTPNNDTQQDIFYDSQPSDREGVSTEGQVDSPLEEVLAPSLLTMKLKLDAAQPNDISSDEEENDKENVEPHPHKLVDVDLYPKGDPVKAFVDDEAEEEDDSDNDLMRFKEDEDEEENEASEEFKDLIVTGYKEKPIDNEKRDQLHQMWLQQQDAAATDNVLQRLKCGLKQKEPSILEEDEEDEEDEELDDDSLDEVVDHLSAKNLVRINAKKVKQMIPHMFTDKDDTFLSDDEETEQKLVRQLLLEKSEEDSSFLSPAVDESSREVFGLIRKLNIAPDTRKRAKSSCRALPFNLHLSTVYCFLFSLYQIYAAVFDMLITGGNSNSSSKSSFLGRVTSNSLPTSNKHVSSNVRSFIFGRDDSNSRSGVTTSEVSSDLGVKEKRATRSASAKFSNSQSKCSTQSTVTETSSSGSLLEVLRRSSSLQSDHHTQNNKMVGKTQSVIQFAAFKSGKKSIKIEGRT</sequence>
<dbReference type="InParanoid" id="A0A200Q270"/>
<organism evidence="2 3">
    <name type="scientific">Macleaya cordata</name>
    <name type="common">Five-seeded plume-poppy</name>
    <name type="synonym">Bocconia cordata</name>
    <dbReference type="NCBI Taxonomy" id="56857"/>
    <lineage>
        <taxon>Eukaryota</taxon>
        <taxon>Viridiplantae</taxon>
        <taxon>Streptophyta</taxon>
        <taxon>Embryophyta</taxon>
        <taxon>Tracheophyta</taxon>
        <taxon>Spermatophyta</taxon>
        <taxon>Magnoliopsida</taxon>
        <taxon>Ranunculales</taxon>
        <taxon>Papaveraceae</taxon>
        <taxon>Papaveroideae</taxon>
        <taxon>Macleaya</taxon>
    </lineage>
</organism>
<feature type="compositionally biased region" description="Polar residues" evidence="1">
    <location>
        <begin position="697"/>
        <end position="707"/>
    </location>
</feature>
<dbReference type="FunCoup" id="A0A200Q270">
    <property type="interactions" value="627"/>
</dbReference>
<feature type="region of interest" description="Disordered" evidence="1">
    <location>
        <begin position="383"/>
        <end position="458"/>
    </location>
</feature>
<feature type="compositionally biased region" description="Basic and acidic residues" evidence="1">
    <location>
        <begin position="399"/>
        <end position="420"/>
    </location>
</feature>
<feature type="region of interest" description="Disordered" evidence="1">
    <location>
        <begin position="694"/>
        <end position="713"/>
    </location>
</feature>
<protein>
    <submittedName>
        <fullName evidence="2">Uncharacterized protein</fullName>
    </submittedName>
</protein>
<feature type="compositionally biased region" description="Basic and acidic residues" evidence="1">
    <location>
        <begin position="97"/>
        <end position="110"/>
    </location>
</feature>
<accession>A0A200Q270</accession>
<feature type="compositionally biased region" description="Acidic residues" evidence="1">
    <location>
        <begin position="445"/>
        <end position="454"/>
    </location>
</feature>
<feature type="region of interest" description="Disordered" evidence="1">
    <location>
        <begin position="245"/>
        <end position="367"/>
    </location>
</feature>
<dbReference type="STRING" id="56857.A0A200Q270"/>
<dbReference type="Proteomes" id="UP000195402">
    <property type="component" value="Unassembled WGS sequence"/>
</dbReference>
<evidence type="ECO:0000256" key="1">
    <source>
        <dbReference type="SAM" id="MobiDB-lite"/>
    </source>
</evidence>
<dbReference type="OrthoDB" id="1919305at2759"/>
<feature type="compositionally biased region" description="Basic and acidic residues" evidence="1">
    <location>
        <begin position="60"/>
        <end position="71"/>
    </location>
</feature>
<feature type="region of interest" description="Disordered" evidence="1">
    <location>
        <begin position="139"/>
        <end position="200"/>
    </location>
</feature>
<reference evidence="2 3" key="1">
    <citation type="journal article" date="2017" name="Mol. Plant">
        <title>The Genome of Medicinal Plant Macleaya cordata Provides New Insights into Benzylisoquinoline Alkaloids Metabolism.</title>
        <authorList>
            <person name="Liu X."/>
            <person name="Liu Y."/>
            <person name="Huang P."/>
            <person name="Ma Y."/>
            <person name="Qing Z."/>
            <person name="Tang Q."/>
            <person name="Cao H."/>
            <person name="Cheng P."/>
            <person name="Zheng Y."/>
            <person name="Yuan Z."/>
            <person name="Zhou Y."/>
            <person name="Liu J."/>
            <person name="Tang Z."/>
            <person name="Zhuo Y."/>
            <person name="Zhang Y."/>
            <person name="Yu L."/>
            <person name="Huang J."/>
            <person name="Yang P."/>
            <person name="Peng Q."/>
            <person name="Zhang J."/>
            <person name="Jiang W."/>
            <person name="Zhang Z."/>
            <person name="Lin K."/>
            <person name="Ro D.K."/>
            <person name="Chen X."/>
            <person name="Xiong X."/>
            <person name="Shang Y."/>
            <person name="Huang S."/>
            <person name="Zeng J."/>
        </authorList>
    </citation>
    <scope>NUCLEOTIDE SEQUENCE [LARGE SCALE GENOMIC DNA]</scope>
    <source>
        <strain evidence="3">cv. BLH2017</strain>
        <tissue evidence="2">Root</tissue>
    </source>
</reference>
<feature type="compositionally biased region" description="Basic and acidic residues" evidence="1">
    <location>
        <begin position="264"/>
        <end position="298"/>
    </location>
</feature>
<name>A0A200Q270_MACCD</name>
<comment type="caution">
    <text evidence="2">The sequence shown here is derived from an EMBL/GenBank/DDBJ whole genome shotgun (WGS) entry which is preliminary data.</text>
</comment>
<dbReference type="OMA" id="YTRQESC"/>
<feature type="compositionally biased region" description="Polar residues" evidence="1">
    <location>
        <begin position="304"/>
        <end position="317"/>
    </location>
</feature>
<feature type="compositionally biased region" description="Basic and acidic residues" evidence="1">
    <location>
        <begin position="139"/>
        <end position="151"/>
    </location>
</feature>
<feature type="compositionally biased region" description="Acidic residues" evidence="1">
    <location>
        <begin position="426"/>
        <end position="437"/>
    </location>
</feature>
<dbReference type="EMBL" id="MVGT01003299">
    <property type="protein sequence ID" value="OVA04535.1"/>
    <property type="molecule type" value="Genomic_DNA"/>
</dbReference>
<feature type="region of interest" description="Disordered" evidence="1">
    <location>
        <begin position="1"/>
        <end position="117"/>
    </location>
</feature>
<proteinExistence type="predicted"/>
<dbReference type="PANTHER" id="PTHR36005:SF1">
    <property type="entry name" value="DNA LIGASE-LIKE PROTEIN"/>
    <property type="match status" value="1"/>
</dbReference>
<feature type="compositionally biased region" description="Polar residues" evidence="1">
    <location>
        <begin position="332"/>
        <end position="344"/>
    </location>
</feature>